<evidence type="ECO:0000313" key="3">
    <source>
        <dbReference type="Proteomes" id="UP000606194"/>
    </source>
</evidence>
<gene>
    <name evidence="2" type="ORF">GCM10010269_26110</name>
</gene>
<evidence type="ECO:0000256" key="1">
    <source>
        <dbReference type="SAM" id="MobiDB-lite"/>
    </source>
</evidence>
<proteinExistence type="predicted"/>
<dbReference type="AlphaFoldDB" id="A0A918L386"/>
<accession>A0A918L386</accession>
<keyword evidence="3" id="KW-1185">Reference proteome</keyword>
<feature type="compositionally biased region" description="Low complexity" evidence="1">
    <location>
        <begin position="21"/>
        <end position="36"/>
    </location>
</feature>
<dbReference type="Proteomes" id="UP000606194">
    <property type="component" value="Unassembled WGS sequence"/>
</dbReference>
<evidence type="ECO:0000313" key="2">
    <source>
        <dbReference type="EMBL" id="GGR85750.1"/>
    </source>
</evidence>
<organism evidence="2 3">
    <name type="scientific">Streptomyces humidus</name>
    <dbReference type="NCBI Taxonomy" id="52259"/>
    <lineage>
        <taxon>Bacteria</taxon>
        <taxon>Bacillati</taxon>
        <taxon>Actinomycetota</taxon>
        <taxon>Actinomycetes</taxon>
        <taxon>Kitasatosporales</taxon>
        <taxon>Streptomycetaceae</taxon>
        <taxon>Streptomyces</taxon>
    </lineage>
</organism>
<feature type="region of interest" description="Disordered" evidence="1">
    <location>
        <begin position="50"/>
        <end position="74"/>
    </location>
</feature>
<dbReference type="EMBL" id="BMTL01000009">
    <property type="protein sequence ID" value="GGR85750.1"/>
    <property type="molecule type" value="Genomic_DNA"/>
</dbReference>
<name>A0A918L386_9ACTN</name>
<reference evidence="2" key="1">
    <citation type="journal article" date="2014" name="Int. J. Syst. Evol. Microbiol.">
        <title>Complete genome sequence of Corynebacterium casei LMG S-19264T (=DSM 44701T), isolated from a smear-ripened cheese.</title>
        <authorList>
            <consortium name="US DOE Joint Genome Institute (JGI-PGF)"/>
            <person name="Walter F."/>
            <person name="Albersmeier A."/>
            <person name="Kalinowski J."/>
            <person name="Ruckert C."/>
        </authorList>
    </citation>
    <scope>NUCLEOTIDE SEQUENCE</scope>
    <source>
        <strain evidence="2">JCM 4386</strain>
    </source>
</reference>
<protein>
    <submittedName>
        <fullName evidence="2">Uncharacterized protein</fullName>
    </submittedName>
</protein>
<sequence>MQTNEAVCAKGEKGHGLVTHPTQRAGGAATRAARPPFELGTGEQVYETTAGSADLDDVPALFSSPTAIPRRLET</sequence>
<reference evidence="2" key="2">
    <citation type="submission" date="2020-09" db="EMBL/GenBank/DDBJ databases">
        <authorList>
            <person name="Sun Q."/>
            <person name="Ohkuma M."/>
        </authorList>
    </citation>
    <scope>NUCLEOTIDE SEQUENCE</scope>
    <source>
        <strain evidence="2">JCM 4386</strain>
    </source>
</reference>
<feature type="region of interest" description="Disordered" evidence="1">
    <location>
        <begin position="1"/>
        <end position="36"/>
    </location>
</feature>
<comment type="caution">
    <text evidence="2">The sequence shown here is derived from an EMBL/GenBank/DDBJ whole genome shotgun (WGS) entry which is preliminary data.</text>
</comment>